<proteinExistence type="predicted"/>
<accession>A0A2T9Z962</accession>
<comment type="caution">
    <text evidence="3">The sequence shown here is derived from an EMBL/GenBank/DDBJ whole genome shotgun (WGS) entry which is preliminary data.</text>
</comment>
<feature type="compositionally biased region" description="Low complexity" evidence="1">
    <location>
        <begin position="133"/>
        <end position="158"/>
    </location>
</feature>
<gene>
    <name evidence="3" type="ORF">BB560_004461</name>
</gene>
<evidence type="ECO:0000256" key="1">
    <source>
        <dbReference type="SAM" id="MobiDB-lite"/>
    </source>
</evidence>
<name>A0A2T9Z962_9FUNG</name>
<organism evidence="3 4">
    <name type="scientific">Smittium megazygosporum</name>
    <dbReference type="NCBI Taxonomy" id="133381"/>
    <lineage>
        <taxon>Eukaryota</taxon>
        <taxon>Fungi</taxon>
        <taxon>Fungi incertae sedis</taxon>
        <taxon>Zoopagomycota</taxon>
        <taxon>Kickxellomycotina</taxon>
        <taxon>Harpellomycetes</taxon>
        <taxon>Harpellales</taxon>
        <taxon>Legeriomycetaceae</taxon>
        <taxon>Smittium</taxon>
    </lineage>
</organism>
<dbReference type="Proteomes" id="UP000245609">
    <property type="component" value="Unassembled WGS sequence"/>
</dbReference>
<evidence type="ECO:0000256" key="2">
    <source>
        <dbReference type="SAM" id="SignalP"/>
    </source>
</evidence>
<dbReference type="STRING" id="133381.A0A2T9Z962"/>
<keyword evidence="2" id="KW-0732">Signal</keyword>
<keyword evidence="4" id="KW-1185">Reference proteome</keyword>
<feature type="compositionally biased region" description="Gly residues" evidence="1">
    <location>
        <begin position="159"/>
        <end position="168"/>
    </location>
</feature>
<evidence type="ECO:0008006" key="5">
    <source>
        <dbReference type="Google" id="ProtNLM"/>
    </source>
</evidence>
<feature type="region of interest" description="Disordered" evidence="1">
    <location>
        <begin position="133"/>
        <end position="168"/>
    </location>
</feature>
<dbReference type="AlphaFoldDB" id="A0A2T9Z962"/>
<reference evidence="3 4" key="1">
    <citation type="journal article" date="2018" name="MBio">
        <title>Comparative Genomics Reveals the Core Gene Toolbox for the Fungus-Insect Symbiosis.</title>
        <authorList>
            <person name="Wang Y."/>
            <person name="Stata M."/>
            <person name="Wang W."/>
            <person name="Stajich J.E."/>
            <person name="White M.M."/>
            <person name="Moncalvo J.M."/>
        </authorList>
    </citation>
    <scope>NUCLEOTIDE SEQUENCE [LARGE SCALE GENOMIC DNA]</scope>
    <source>
        <strain evidence="3 4">SC-DP-2</strain>
    </source>
</reference>
<evidence type="ECO:0000313" key="4">
    <source>
        <dbReference type="Proteomes" id="UP000245609"/>
    </source>
</evidence>
<feature type="signal peptide" evidence="2">
    <location>
        <begin position="1"/>
        <end position="17"/>
    </location>
</feature>
<dbReference type="EMBL" id="MBFS01001340">
    <property type="protein sequence ID" value="PVV01131.1"/>
    <property type="molecule type" value="Genomic_DNA"/>
</dbReference>
<feature type="chain" id="PRO_5015692902" description="Hydrophobin" evidence="2">
    <location>
        <begin position="18"/>
        <end position="194"/>
    </location>
</feature>
<sequence>MKITITTLILFLSPVFSKKKAAPVAPAALAYLVGKSNQQADLNSVMDAAGVSRLSCVPGYLGLDCAIRDSATMSKLSCYLKGKPGYKTGGLSINNDLENKGIACPKSADAPGDAPAATSATVAAVPPTTAFTASTAPAIPGGAPSGAPGDDPSGDRGAAPGGSPGGGTGDARAACPLIVDIQKCMNKCVDDVLN</sequence>
<evidence type="ECO:0000313" key="3">
    <source>
        <dbReference type="EMBL" id="PVV01131.1"/>
    </source>
</evidence>
<protein>
    <recommendedName>
        <fullName evidence="5">Hydrophobin</fullName>
    </recommendedName>
</protein>